<protein>
    <submittedName>
        <fullName evidence="1">Uncharacterized protein</fullName>
    </submittedName>
</protein>
<dbReference type="AlphaFoldDB" id="A0A8S4Q904"/>
<dbReference type="PANTHER" id="PTHR17609:SF3">
    <property type="entry name" value="SAP DOMAIN-CONTAINING PROTEIN"/>
    <property type="match status" value="1"/>
</dbReference>
<organism evidence="1 2">
    <name type="scientific">Owenia fusiformis</name>
    <name type="common">Polychaete worm</name>
    <dbReference type="NCBI Taxonomy" id="6347"/>
    <lineage>
        <taxon>Eukaryota</taxon>
        <taxon>Metazoa</taxon>
        <taxon>Spiralia</taxon>
        <taxon>Lophotrochozoa</taxon>
        <taxon>Annelida</taxon>
        <taxon>Polychaeta</taxon>
        <taxon>Sedentaria</taxon>
        <taxon>Canalipalpata</taxon>
        <taxon>Sabellida</taxon>
        <taxon>Oweniida</taxon>
        <taxon>Oweniidae</taxon>
        <taxon>Owenia</taxon>
    </lineage>
</organism>
<evidence type="ECO:0000313" key="1">
    <source>
        <dbReference type="EMBL" id="CAH1802662.1"/>
    </source>
</evidence>
<keyword evidence="2" id="KW-1185">Reference proteome</keyword>
<dbReference type="Proteomes" id="UP000749559">
    <property type="component" value="Unassembled WGS sequence"/>
</dbReference>
<comment type="caution">
    <text evidence="1">The sequence shown here is derived from an EMBL/GenBank/DDBJ whole genome shotgun (WGS) entry which is preliminary data.</text>
</comment>
<dbReference type="InterPro" id="IPR039598">
    <property type="entry name" value="HMGXB3"/>
</dbReference>
<proteinExistence type="predicted"/>
<dbReference type="EMBL" id="CAIIXF020000013">
    <property type="protein sequence ID" value="CAH1802662.1"/>
    <property type="molecule type" value="Genomic_DNA"/>
</dbReference>
<sequence length="210" mass="24419">MIVRAESARDHADCYMSLRHMPPVYVSDIPCTIRSHMEIRFPKKCEEIFGSLRGCFERPNSTGDPQIFTANELLPPNFLEENPHLTISDDKFVHPYTGKRNRYLVGDRFHNVASPHTHNTCRYHDINNCSSLHSYATSLAEVDNAKTKDKRLSSACSQNPNHHAFYNMLMDYDNNMGIVCKQKKEIQKRYPDHLIVRDRFLRFVLSDKIC</sequence>
<dbReference type="PANTHER" id="PTHR17609">
    <property type="entry name" value="HMG DOMAIN-CONTAINING PROTEIN 3"/>
    <property type="match status" value="1"/>
</dbReference>
<accession>A0A8S4Q904</accession>
<name>A0A8S4Q904_OWEFU</name>
<evidence type="ECO:0000313" key="2">
    <source>
        <dbReference type="Proteomes" id="UP000749559"/>
    </source>
</evidence>
<dbReference type="OrthoDB" id="8446276at2759"/>
<gene>
    <name evidence="1" type="ORF">OFUS_LOCUS26313</name>
</gene>
<reference evidence="1" key="1">
    <citation type="submission" date="2022-03" db="EMBL/GenBank/DDBJ databases">
        <authorList>
            <person name="Martin C."/>
        </authorList>
    </citation>
    <scope>NUCLEOTIDE SEQUENCE</scope>
</reference>